<feature type="compositionally biased region" description="Polar residues" evidence="1">
    <location>
        <begin position="94"/>
        <end position="103"/>
    </location>
</feature>
<gene>
    <name evidence="2" type="ORF">PPACK8108_LOCUS13084</name>
</gene>
<accession>A0AAV0B547</accession>
<sequence length="122" mass="13644">MRLMTKENDSLSIDTEIISSSSTPTSTDYHNHHLNQSLVLSSTLTATTTINTLTVNSTPSPTEYGQDGQFTSDSQPTAEILIPDGLDHEHDLNTIGNNQNNHNKQVKSPRFYQMQKSQWQKP</sequence>
<dbReference type="Proteomes" id="UP001153365">
    <property type="component" value="Unassembled WGS sequence"/>
</dbReference>
<evidence type="ECO:0000313" key="3">
    <source>
        <dbReference type="Proteomes" id="UP001153365"/>
    </source>
</evidence>
<dbReference type="EMBL" id="CALTRL010003212">
    <property type="protein sequence ID" value="CAH7678559.1"/>
    <property type="molecule type" value="Genomic_DNA"/>
</dbReference>
<proteinExistence type="predicted"/>
<evidence type="ECO:0000256" key="1">
    <source>
        <dbReference type="SAM" id="MobiDB-lite"/>
    </source>
</evidence>
<keyword evidence="3" id="KW-1185">Reference proteome</keyword>
<feature type="region of interest" description="Disordered" evidence="1">
    <location>
        <begin position="54"/>
        <end position="74"/>
    </location>
</feature>
<comment type="caution">
    <text evidence="2">The sequence shown here is derived from an EMBL/GenBank/DDBJ whole genome shotgun (WGS) entry which is preliminary data.</text>
</comment>
<protein>
    <submittedName>
        <fullName evidence="2">Uncharacterized protein</fullName>
    </submittedName>
</protein>
<dbReference type="AlphaFoldDB" id="A0AAV0B547"/>
<name>A0AAV0B547_PHAPC</name>
<reference evidence="2" key="1">
    <citation type="submission" date="2022-06" db="EMBL/GenBank/DDBJ databases">
        <authorList>
            <consortium name="SYNGENTA / RWTH Aachen University"/>
        </authorList>
    </citation>
    <scope>NUCLEOTIDE SEQUENCE</scope>
</reference>
<feature type="region of interest" description="Disordered" evidence="1">
    <location>
        <begin position="86"/>
        <end position="122"/>
    </location>
</feature>
<organism evidence="2 3">
    <name type="scientific">Phakopsora pachyrhizi</name>
    <name type="common">Asian soybean rust disease fungus</name>
    <dbReference type="NCBI Taxonomy" id="170000"/>
    <lineage>
        <taxon>Eukaryota</taxon>
        <taxon>Fungi</taxon>
        <taxon>Dikarya</taxon>
        <taxon>Basidiomycota</taxon>
        <taxon>Pucciniomycotina</taxon>
        <taxon>Pucciniomycetes</taxon>
        <taxon>Pucciniales</taxon>
        <taxon>Phakopsoraceae</taxon>
        <taxon>Phakopsora</taxon>
    </lineage>
</organism>
<evidence type="ECO:0000313" key="2">
    <source>
        <dbReference type="EMBL" id="CAH7678559.1"/>
    </source>
</evidence>
<feature type="compositionally biased region" description="Polar residues" evidence="1">
    <location>
        <begin position="59"/>
        <end position="74"/>
    </location>
</feature>